<feature type="region of interest" description="Disordered" evidence="1">
    <location>
        <begin position="1"/>
        <end position="104"/>
    </location>
</feature>
<name>A0A8J2P6N3_9HEXA</name>
<keyword evidence="3" id="KW-1185">Reference proteome</keyword>
<comment type="caution">
    <text evidence="2">The sequence shown here is derived from an EMBL/GenBank/DDBJ whole genome shotgun (WGS) entry which is preliminary data.</text>
</comment>
<sequence>LRQLDAAIGSPIKTVGTPNKFRTPVRGDATPKKGDTTPVRGDATPKKGDTTPENGDAIPKRGDSTPKKRTATPDLHTPSKEGERESPLKEATPARKASRQSSLQ</sequence>
<feature type="compositionally biased region" description="Basic and acidic residues" evidence="1">
    <location>
        <begin position="77"/>
        <end position="88"/>
    </location>
</feature>
<evidence type="ECO:0000313" key="3">
    <source>
        <dbReference type="Proteomes" id="UP000708208"/>
    </source>
</evidence>
<reference evidence="2" key="1">
    <citation type="submission" date="2021-06" db="EMBL/GenBank/DDBJ databases">
        <authorList>
            <person name="Hodson N. C."/>
            <person name="Mongue J. A."/>
            <person name="Jaron S. K."/>
        </authorList>
    </citation>
    <scope>NUCLEOTIDE SEQUENCE</scope>
</reference>
<dbReference type="AlphaFoldDB" id="A0A8J2P6N3"/>
<dbReference type="EMBL" id="CAJVCH010259531">
    <property type="protein sequence ID" value="CAG7733940.1"/>
    <property type="molecule type" value="Genomic_DNA"/>
</dbReference>
<evidence type="ECO:0000256" key="1">
    <source>
        <dbReference type="SAM" id="MobiDB-lite"/>
    </source>
</evidence>
<dbReference type="Proteomes" id="UP000708208">
    <property type="component" value="Unassembled WGS sequence"/>
</dbReference>
<evidence type="ECO:0000313" key="2">
    <source>
        <dbReference type="EMBL" id="CAG7733940.1"/>
    </source>
</evidence>
<proteinExistence type="predicted"/>
<protein>
    <submittedName>
        <fullName evidence="2">Uncharacterized protein</fullName>
    </submittedName>
</protein>
<gene>
    <name evidence="2" type="ORF">AFUS01_LOCUS22355</name>
</gene>
<organism evidence="2 3">
    <name type="scientific">Allacma fusca</name>
    <dbReference type="NCBI Taxonomy" id="39272"/>
    <lineage>
        <taxon>Eukaryota</taxon>
        <taxon>Metazoa</taxon>
        <taxon>Ecdysozoa</taxon>
        <taxon>Arthropoda</taxon>
        <taxon>Hexapoda</taxon>
        <taxon>Collembola</taxon>
        <taxon>Symphypleona</taxon>
        <taxon>Sminthuridae</taxon>
        <taxon>Allacma</taxon>
    </lineage>
</organism>
<accession>A0A8J2P6N3</accession>
<feature type="non-terminal residue" evidence="2">
    <location>
        <position position="1"/>
    </location>
</feature>